<keyword evidence="2" id="KW-1185">Reference proteome</keyword>
<proteinExistence type="predicted"/>
<dbReference type="STRING" id="1173020.Cha6605_1255"/>
<evidence type="ECO:0000313" key="2">
    <source>
        <dbReference type="Proteomes" id="UP000010366"/>
    </source>
</evidence>
<evidence type="ECO:0000313" key="1">
    <source>
        <dbReference type="EMBL" id="AFY92461.1"/>
    </source>
</evidence>
<organism evidence="1 2">
    <name type="scientific">Chamaesiphon minutus (strain ATCC 27169 / PCC 6605)</name>
    <dbReference type="NCBI Taxonomy" id="1173020"/>
    <lineage>
        <taxon>Bacteria</taxon>
        <taxon>Bacillati</taxon>
        <taxon>Cyanobacteriota</taxon>
        <taxon>Cyanophyceae</taxon>
        <taxon>Gomontiellales</taxon>
        <taxon>Chamaesiphonaceae</taxon>
        <taxon>Chamaesiphon</taxon>
    </lineage>
</organism>
<dbReference type="OrthoDB" id="9812605at2"/>
<dbReference type="PATRIC" id="fig|1173020.3.peg.1465"/>
<accession>K9UDG3</accession>
<gene>
    <name evidence="1" type="ORF">Cha6605_1255</name>
</gene>
<dbReference type="RefSeq" id="WP_015158645.1">
    <property type="nucleotide sequence ID" value="NC_019697.1"/>
</dbReference>
<dbReference type="Proteomes" id="UP000010366">
    <property type="component" value="Chromosome"/>
</dbReference>
<protein>
    <submittedName>
        <fullName evidence="1">HipA-like protein</fullName>
    </submittedName>
</protein>
<reference evidence="1 2" key="1">
    <citation type="submission" date="2012-05" db="EMBL/GenBank/DDBJ databases">
        <title>Finished chromosome of genome of Chamaesiphon sp. PCC 6605.</title>
        <authorList>
            <consortium name="US DOE Joint Genome Institute"/>
            <person name="Gugger M."/>
            <person name="Coursin T."/>
            <person name="Rippka R."/>
            <person name="Tandeau De Marsac N."/>
            <person name="Huntemann M."/>
            <person name="Wei C.-L."/>
            <person name="Han J."/>
            <person name="Detter J.C."/>
            <person name="Han C."/>
            <person name="Tapia R."/>
            <person name="Chen A."/>
            <person name="Kyrpides N."/>
            <person name="Mavromatis K."/>
            <person name="Markowitz V."/>
            <person name="Szeto E."/>
            <person name="Ivanova N."/>
            <person name="Pagani I."/>
            <person name="Pati A."/>
            <person name="Goodwin L."/>
            <person name="Nordberg H.P."/>
            <person name="Cantor M.N."/>
            <person name="Hua S.X."/>
            <person name="Woyke T."/>
            <person name="Kerfeld C.A."/>
        </authorList>
    </citation>
    <scope>NUCLEOTIDE SEQUENCE [LARGE SCALE GENOMIC DNA]</scope>
    <source>
        <strain evidence="2">ATCC 27169 / PCC 6605</strain>
    </source>
</reference>
<dbReference type="HOGENOM" id="CLU_076579_0_0_3"/>
<dbReference type="eggNOG" id="COG3550">
    <property type="taxonomic scope" value="Bacteria"/>
</dbReference>
<dbReference type="Gene3D" id="1.10.1070.20">
    <property type="match status" value="1"/>
</dbReference>
<name>K9UDG3_CHAP6</name>
<dbReference type="AlphaFoldDB" id="K9UDG3"/>
<dbReference type="EMBL" id="CP003600">
    <property type="protein sequence ID" value="AFY92461.1"/>
    <property type="molecule type" value="Genomic_DNA"/>
</dbReference>
<sequence length="302" mass="33522">MIDEFPVIQVPSDAARAPEAMGTKRKFWFHDPELCTCLFKSARPNTGEDWAEKIAAELCEALGLPHAKQELGIWQGQRGTVSPAMIMPNEDLIHGNDVLTGIVSSYPREELYNVSQHTLDVVFQAITINNTQIPINWTPPTSIESAADTFVGYLLLDALIGNGDRHHENWGLVSTIDRTIHLAPTYDHASSLGRELPEEKRLKHLQNKTVGAYLKKNYSAFYAQANDSKPLTTLATFQTAAKSYPQAARAWLMQLSGISSEWVESLLARVPADRMSPPAKEFAAGILAFNKDRLLALQEELP</sequence>
<dbReference type="KEGG" id="cmp:Cha6605_1255"/>